<dbReference type="PROSITE" id="PS50158">
    <property type="entry name" value="ZF_CCHC"/>
    <property type="match status" value="6"/>
</dbReference>
<dbReference type="Proteomes" id="UP000245910">
    <property type="component" value="Chromosome I"/>
</dbReference>
<dbReference type="Pfam" id="PF14392">
    <property type="entry name" value="zf-CCHC_4"/>
    <property type="match status" value="1"/>
</dbReference>
<keyword evidence="1" id="KW-0479">Metal-binding</keyword>
<dbReference type="Pfam" id="PF00098">
    <property type="entry name" value="zf-CCHC"/>
    <property type="match status" value="7"/>
</dbReference>
<protein>
    <recommendedName>
        <fullName evidence="3">CCHC-type domain-containing protein</fullName>
    </recommendedName>
</protein>
<evidence type="ECO:0000259" key="3">
    <source>
        <dbReference type="PROSITE" id="PS50158"/>
    </source>
</evidence>
<dbReference type="PANTHER" id="PTHR23002">
    <property type="entry name" value="ZINC FINGER CCHC DOMAIN CONTAINING PROTEIN"/>
    <property type="match status" value="1"/>
</dbReference>
<feature type="compositionally biased region" description="Gly residues" evidence="2">
    <location>
        <begin position="32"/>
        <end position="43"/>
    </location>
</feature>
<feature type="domain" description="CCHC-type" evidence="3">
    <location>
        <begin position="340"/>
        <end position="355"/>
    </location>
</feature>
<dbReference type="SUPFAM" id="SSF57756">
    <property type="entry name" value="Retrovirus zinc finger-like domains"/>
    <property type="match status" value="4"/>
</dbReference>
<sequence>MADWGNDQGGSTNGYGDDGHNNNDFTNDAGFGSTGFDGAEGLGDGQPGGDDKCFSCGETNHRRAECPNPQEMTCRYCKKEGHMRKDCPEAPVMVCENCGEEGHFRKNCEKPRKINRDHIADVDPETAWQKIKAAVANRDVDDAKEAVNEYIKSMHGEITYRQLQEAFIDNAIGLWLISTERTLVQVFTNMDLQGNVDKKYTVSYRFTEQADRPREIEGWPKNREEILERLDDAGEIVDRGLPLCSNCKELGHISKYCTQEKMERTDAPKIACYNCGADGHRVRDCPEPRVDKNACKNCGQSSHKVADCEEPPNPANVECRKCNEVGHFAKDCPQGGGRACRNCGQEGHISKECDQPRDMSTVTCRNCDQVGSKVQCSNCQEYGHTKVRCKAPPAEEADGGGDGWGANDSAAVQTVGGDDGGW</sequence>
<reference evidence="5" key="1">
    <citation type="submission" date="2014-10" db="EMBL/GenBank/DDBJ databases">
        <authorList>
            <person name="King R."/>
        </authorList>
    </citation>
    <scope>NUCLEOTIDE SEQUENCE [LARGE SCALE GENOMIC DNA]</scope>
    <source>
        <strain evidence="5">A3/5</strain>
    </source>
</reference>
<feature type="domain" description="CCHC-type" evidence="3">
    <location>
        <begin position="319"/>
        <end position="334"/>
    </location>
</feature>
<feature type="domain" description="CCHC-type" evidence="3">
    <location>
        <begin position="52"/>
        <end position="68"/>
    </location>
</feature>
<name>A0A2L2TN27_9HYPO</name>
<dbReference type="InterPro" id="IPR025836">
    <property type="entry name" value="Zn_knuckle_CX2CX4HX4C"/>
</dbReference>
<evidence type="ECO:0000313" key="5">
    <source>
        <dbReference type="Proteomes" id="UP000245910"/>
    </source>
</evidence>
<evidence type="ECO:0000256" key="2">
    <source>
        <dbReference type="SAM" id="MobiDB-lite"/>
    </source>
</evidence>
<organism evidence="4 5">
    <name type="scientific">Fusarium venenatum</name>
    <dbReference type="NCBI Taxonomy" id="56646"/>
    <lineage>
        <taxon>Eukaryota</taxon>
        <taxon>Fungi</taxon>
        <taxon>Dikarya</taxon>
        <taxon>Ascomycota</taxon>
        <taxon>Pezizomycotina</taxon>
        <taxon>Sordariomycetes</taxon>
        <taxon>Hypocreomycetidae</taxon>
        <taxon>Hypocreales</taxon>
        <taxon>Nectriaceae</taxon>
        <taxon>Fusarium</taxon>
    </lineage>
</organism>
<dbReference type="EMBL" id="LN649229">
    <property type="protein sequence ID" value="CEI67061.1"/>
    <property type="molecule type" value="Genomic_DNA"/>
</dbReference>
<dbReference type="STRING" id="56646.A0A2L2TN27"/>
<feature type="domain" description="CCHC-type" evidence="3">
    <location>
        <begin position="95"/>
        <end position="110"/>
    </location>
</feature>
<evidence type="ECO:0000313" key="4">
    <source>
        <dbReference type="EMBL" id="CEI67061.1"/>
    </source>
</evidence>
<dbReference type="InterPro" id="IPR001878">
    <property type="entry name" value="Znf_CCHC"/>
</dbReference>
<feature type="domain" description="CCHC-type" evidence="3">
    <location>
        <begin position="272"/>
        <end position="287"/>
    </location>
</feature>
<keyword evidence="5" id="KW-1185">Reference proteome</keyword>
<dbReference type="SMART" id="SM00343">
    <property type="entry name" value="ZnF_C2HC"/>
    <property type="match status" value="9"/>
</dbReference>
<evidence type="ECO:0000256" key="1">
    <source>
        <dbReference type="PROSITE-ProRule" id="PRU00047"/>
    </source>
</evidence>
<dbReference type="InterPro" id="IPR036875">
    <property type="entry name" value="Znf_CCHC_sf"/>
</dbReference>
<dbReference type="GO" id="GO:0008270">
    <property type="term" value="F:zinc ion binding"/>
    <property type="evidence" value="ECO:0007669"/>
    <property type="project" value="UniProtKB-KW"/>
</dbReference>
<dbReference type="AlphaFoldDB" id="A0A2L2TN27"/>
<feature type="region of interest" description="Disordered" evidence="2">
    <location>
        <begin position="1"/>
        <end position="43"/>
    </location>
</feature>
<dbReference type="InterPro" id="IPR051714">
    <property type="entry name" value="Znf_CCHC_NABP"/>
</dbReference>
<feature type="region of interest" description="Disordered" evidence="2">
    <location>
        <begin position="391"/>
        <end position="422"/>
    </location>
</feature>
<dbReference type="Gene3D" id="4.10.60.10">
    <property type="entry name" value="Zinc finger, CCHC-type"/>
    <property type="match status" value="4"/>
</dbReference>
<proteinExistence type="predicted"/>
<feature type="domain" description="CCHC-type" evidence="3">
    <location>
        <begin position="74"/>
        <end position="89"/>
    </location>
</feature>
<accession>A0A2L2TN27</accession>
<keyword evidence="1" id="KW-0862">Zinc</keyword>
<dbReference type="GO" id="GO:0003676">
    <property type="term" value="F:nucleic acid binding"/>
    <property type="evidence" value="ECO:0007669"/>
    <property type="project" value="InterPro"/>
</dbReference>
<keyword evidence="1" id="KW-0863">Zinc-finger</keyword>